<gene>
    <name evidence="1" type="ORF">Atai01_41730</name>
</gene>
<protein>
    <submittedName>
        <fullName evidence="1">Uncharacterized protein</fullName>
    </submittedName>
</protein>
<proteinExistence type="predicted"/>
<reference evidence="1" key="1">
    <citation type="submission" date="2023-03" db="EMBL/GenBank/DDBJ databases">
        <title>Amycolatopsis taiwanensis NBRC 103393.</title>
        <authorList>
            <person name="Ichikawa N."/>
            <person name="Sato H."/>
            <person name="Tonouchi N."/>
        </authorList>
    </citation>
    <scope>NUCLEOTIDE SEQUENCE</scope>
    <source>
        <strain evidence="1">NBRC 103393</strain>
    </source>
</reference>
<sequence length="468" mass="51080">MSSNGCPTLDNLDDRSREWLFDAVDLGMKYTELDENGFVPLATILGEDGSKNVLKLVGDENASWSQEDAVALGREKLRELDEDAHCVTLVYDGYFTGDGGRTEAVFVEAYELGRPAGVHMCQRYERRGGGVRLIGNPMLLDDEKEPLVPPDRPAVEYPNLGPEAKSFALEAIQLGLERAEAGDFRIIPFATILGGDGSRDLWRFVDDEADPTVGGGLDLGRQRLLSVDRSSHCVSLVWGGDMEPDDSRGEFSPTGVVFVECYELGRPAGVVLAQAYLRDDDFFALSGGVQVLEEAEPLVPADRFADFPNLDATSGDFTYELVDLALEQAAAYDAGFLPFAAILGKDGSRDIWRLVDDENSPTVEGCAALARQRLRELDGSAHCAALVWDGYITFEGEEQTEAVFVESFELGRPAGVLVVQRYGRYDGGFDRIGIPAVCDEPGPLVPPRLSGREAAIARIQELADRQNR</sequence>
<comment type="caution">
    <text evidence="1">The sequence shown here is derived from an EMBL/GenBank/DDBJ whole genome shotgun (WGS) entry which is preliminary data.</text>
</comment>
<dbReference type="AlphaFoldDB" id="A0A9W6VHQ3"/>
<evidence type="ECO:0000313" key="2">
    <source>
        <dbReference type="Proteomes" id="UP001165136"/>
    </source>
</evidence>
<dbReference type="RefSeq" id="WP_285487853.1">
    <property type="nucleotide sequence ID" value="NZ_BSTI01000008.1"/>
</dbReference>
<evidence type="ECO:0000313" key="1">
    <source>
        <dbReference type="EMBL" id="GLY67554.1"/>
    </source>
</evidence>
<dbReference type="Proteomes" id="UP001165136">
    <property type="component" value="Unassembled WGS sequence"/>
</dbReference>
<dbReference type="EMBL" id="BSTI01000008">
    <property type="protein sequence ID" value="GLY67554.1"/>
    <property type="molecule type" value="Genomic_DNA"/>
</dbReference>
<keyword evidence="2" id="KW-1185">Reference proteome</keyword>
<name>A0A9W6VHQ3_9PSEU</name>
<organism evidence="1 2">
    <name type="scientific">Amycolatopsis taiwanensis</name>
    <dbReference type="NCBI Taxonomy" id="342230"/>
    <lineage>
        <taxon>Bacteria</taxon>
        <taxon>Bacillati</taxon>
        <taxon>Actinomycetota</taxon>
        <taxon>Actinomycetes</taxon>
        <taxon>Pseudonocardiales</taxon>
        <taxon>Pseudonocardiaceae</taxon>
        <taxon>Amycolatopsis</taxon>
    </lineage>
</organism>
<accession>A0A9W6VHQ3</accession>